<dbReference type="Proteomes" id="UP000190064">
    <property type="component" value="Unassembled WGS sequence"/>
</dbReference>
<dbReference type="Pfam" id="PF07559">
    <property type="entry name" value="FlgE_D2"/>
    <property type="match status" value="2"/>
</dbReference>
<comment type="function">
    <text evidence="5">A flexible structure which links the flagellar filament to the drive apparatus in the basal body.</text>
</comment>
<evidence type="ECO:0000256" key="4">
    <source>
        <dbReference type="ARBA" id="ARBA00023143"/>
    </source>
</evidence>
<feature type="domain" description="Flagellar hook protein FlgE D2" evidence="8">
    <location>
        <begin position="164"/>
        <end position="211"/>
    </location>
</feature>
<proteinExistence type="inferred from homology"/>
<dbReference type="RefSeq" id="WP_077243042.1">
    <property type="nucleotide sequence ID" value="NZ_FXTS01000004.1"/>
</dbReference>
<evidence type="ECO:0000313" key="11">
    <source>
        <dbReference type="Proteomes" id="UP000190064"/>
    </source>
</evidence>
<dbReference type="GO" id="GO:0071978">
    <property type="term" value="P:bacterial-type flagellum-dependent swarming motility"/>
    <property type="evidence" value="ECO:0007669"/>
    <property type="project" value="TreeGrafter"/>
</dbReference>
<keyword evidence="11" id="KW-1185">Reference proteome</keyword>
<dbReference type="GO" id="GO:0009425">
    <property type="term" value="C:bacterial-type flagellum basal body"/>
    <property type="evidence" value="ECO:0007669"/>
    <property type="project" value="UniProtKB-SubCell"/>
</dbReference>
<keyword evidence="4 5" id="KW-0975">Bacterial flagellum</keyword>
<dbReference type="InterPro" id="IPR053967">
    <property type="entry name" value="LlgE_F_G-like_D1"/>
</dbReference>
<evidence type="ECO:0000259" key="6">
    <source>
        <dbReference type="Pfam" id="PF00460"/>
    </source>
</evidence>
<dbReference type="Pfam" id="PF06429">
    <property type="entry name" value="Flg_bbr_C"/>
    <property type="match status" value="1"/>
</dbReference>
<dbReference type="STRING" id="966.BTA35_0203690"/>
<dbReference type="GO" id="GO:0005829">
    <property type="term" value="C:cytosol"/>
    <property type="evidence" value="ECO:0007669"/>
    <property type="project" value="TreeGrafter"/>
</dbReference>
<reference evidence="10" key="1">
    <citation type="submission" date="2017-02" db="EMBL/GenBank/DDBJ databases">
        <title>Draft Genome Sequence of the Salt Water Bacterium Oceanospirillum linum ATCC 11336.</title>
        <authorList>
            <person name="Trachtenberg A.M."/>
            <person name="Carney J.G."/>
            <person name="Linnane J.D."/>
            <person name="Rheaume B.A."/>
            <person name="Pitts N.L."/>
            <person name="Mykles D.L."/>
            <person name="Maclea K.S."/>
        </authorList>
    </citation>
    <scope>NUCLEOTIDE SEQUENCE [LARGE SCALE GENOMIC DNA]</scope>
    <source>
        <strain evidence="10">ATCC 11336</strain>
    </source>
</reference>
<comment type="caution">
    <text evidence="10">The sequence shown here is derived from an EMBL/GenBank/DDBJ whole genome shotgun (WGS) entry which is preliminary data.</text>
</comment>
<comment type="subcellular location">
    <subcellularLocation>
        <location evidence="1 5">Bacterial flagellum basal body</location>
    </subcellularLocation>
</comment>
<feature type="domain" description="Flagellar hook protein FlgE D2" evidence="8">
    <location>
        <begin position="484"/>
        <end position="577"/>
    </location>
</feature>
<evidence type="ECO:0000256" key="2">
    <source>
        <dbReference type="ARBA" id="ARBA00009677"/>
    </source>
</evidence>
<dbReference type="InterPro" id="IPR019776">
    <property type="entry name" value="Flagellar_basal_body_rod_CS"/>
</dbReference>
<protein>
    <recommendedName>
        <fullName evidence="3 5">Flagellar hook protein FlgE</fullName>
    </recommendedName>
</protein>
<organism evidence="10 11">
    <name type="scientific">Oceanospirillum linum</name>
    <dbReference type="NCBI Taxonomy" id="966"/>
    <lineage>
        <taxon>Bacteria</taxon>
        <taxon>Pseudomonadati</taxon>
        <taxon>Pseudomonadota</taxon>
        <taxon>Gammaproteobacteria</taxon>
        <taxon>Oceanospirillales</taxon>
        <taxon>Oceanospirillaceae</taxon>
        <taxon>Oceanospirillum</taxon>
    </lineage>
</organism>
<evidence type="ECO:0000259" key="8">
    <source>
        <dbReference type="Pfam" id="PF07559"/>
    </source>
</evidence>
<dbReference type="InterPro" id="IPR020013">
    <property type="entry name" value="Flagellar_FlgE/F/G"/>
</dbReference>
<feature type="domain" description="Flagellar hook protein FlgE/F/G-like D1" evidence="9">
    <location>
        <begin position="84"/>
        <end position="154"/>
    </location>
</feature>
<dbReference type="InterPro" id="IPR011491">
    <property type="entry name" value="FlgE_D2"/>
</dbReference>
<dbReference type="PANTHER" id="PTHR30435">
    <property type="entry name" value="FLAGELLAR PROTEIN"/>
    <property type="match status" value="1"/>
</dbReference>
<evidence type="ECO:0000313" key="10">
    <source>
        <dbReference type="EMBL" id="OOV88606.1"/>
    </source>
</evidence>
<dbReference type="AlphaFoldDB" id="A0A1T1HFL8"/>
<dbReference type="Gene3D" id="2.60.98.20">
    <property type="entry name" value="Flagellar hook protein FlgE"/>
    <property type="match status" value="2"/>
</dbReference>
<sequence length="696" mass="73804">MSTFSLGISGLSAAKKHLDTVGNNIANASTVGFKKSRAEFADVYATSGMGSTSNQTGNGVQVTNISQQFSQGGTSFTQRSLDMAIDGNGFFVVEAGNGEINYTRAGMFGVDKDGYVVTNTDYKLQGYPANANGDGIAVGAIDDIFIPQANISPNATSEVDVAFNLDSRADAPTNYIFDPNDSDTYTHLYPSVVYDTLGNSHTMTQYFVKQPPYLPEYGEPTRAIQTLIGAAKHGLTGALNPVSYPVSDDGYRFPGDADGQDDTAAAGVGSPGNTGDGVLDADIAAILPPTFSADFAAAPPLATDTTLAADQDRGTRLEQIKTALQDMVDASTGRTKEFYEDAYKALDDFLPVVPSSGVSNAVFEDALTELNGVISGGQRAYAGIDTIAGDLRMAVMTTLVPPADPLTAEINMTNVPLPAAASDYEDVYRQMLDALEVERDANTGTEEGGVYQLALNVLQDVELDWFDLASAQESMVKVMSAFESEAADNRWHMHVTVDGEKVTDANENTPDYFSFNFTEFGVLDEPLKTMAIKDWVPKDGTGNQNGSDEPQIFEIDLTGTTQFAGSFGATSLAQDGYATGELAGLDIDDAGMIIASYTNSQTKLVGQVALANFRNQQGLTPVGGTMWAESTKSGDPVVNAPGVGIAGNITSKALEDSNVDLSEELVEMIIAQRDYQANAKTLQTADTLTQTIINLR</sequence>
<accession>A0A1T1HFL8</accession>
<evidence type="ECO:0000256" key="3">
    <source>
        <dbReference type="ARBA" id="ARBA00019015"/>
    </source>
</evidence>
<feature type="domain" description="Flagellar basal-body/hook protein C-terminal" evidence="7">
    <location>
        <begin position="651"/>
        <end position="695"/>
    </location>
</feature>
<name>A0A1T1HFL8_OCELI</name>
<evidence type="ECO:0000259" key="9">
    <source>
        <dbReference type="Pfam" id="PF22692"/>
    </source>
</evidence>
<dbReference type="InterPro" id="IPR001444">
    <property type="entry name" value="Flag_bb_rod_N"/>
</dbReference>
<comment type="similarity">
    <text evidence="2 5">Belongs to the flagella basal body rod proteins family.</text>
</comment>
<dbReference type="NCBIfam" id="TIGR03506">
    <property type="entry name" value="FlgEFG_subfam"/>
    <property type="match status" value="2"/>
</dbReference>
<dbReference type="PANTHER" id="PTHR30435:SF1">
    <property type="entry name" value="FLAGELLAR HOOK PROTEIN FLGE"/>
    <property type="match status" value="1"/>
</dbReference>
<dbReference type="InterPro" id="IPR010930">
    <property type="entry name" value="Flg_bb/hook_C_dom"/>
</dbReference>
<dbReference type="GO" id="GO:0009424">
    <property type="term" value="C:bacterial-type flagellum hook"/>
    <property type="evidence" value="ECO:0007669"/>
    <property type="project" value="TreeGrafter"/>
</dbReference>
<dbReference type="InterPro" id="IPR037925">
    <property type="entry name" value="FlgE/F/G-like"/>
</dbReference>
<dbReference type="Pfam" id="PF00460">
    <property type="entry name" value="Flg_bb_rod"/>
    <property type="match status" value="1"/>
</dbReference>
<evidence type="ECO:0000256" key="5">
    <source>
        <dbReference type="RuleBase" id="RU362116"/>
    </source>
</evidence>
<dbReference type="EMBL" id="MTSD02000001">
    <property type="protein sequence ID" value="OOV88606.1"/>
    <property type="molecule type" value="Genomic_DNA"/>
</dbReference>
<dbReference type="InterPro" id="IPR037058">
    <property type="entry name" value="Falgellar_hook_FlgE_sf"/>
</dbReference>
<dbReference type="Pfam" id="PF22692">
    <property type="entry name" value="LlgE_F_G_D1"/>
    <property type="match status" value="1"/>
</dbReference>
<evidence type="ECO:0000256" key="1">
    <source>
        <dbReference type="ARBA" id="ARBA00004117"/>
    </source>
</evidence>
<dbReference type="SUPFAM" id="SSF117143">
    <property type="entry name" value="Flagellar hook protein flgE"/>
    <property type="match status" value="2"/>
</dbReference>
<dbReference type="PROSITE" id="PS00588">
    <property type="entry name" value="FLAGELLA_BB_ROD"/>
    <property type="match status" value="1"/>
</dbReference>
<feature type="domain" description="Flagellar basal body rod protein N-terminal" evidence="6">
    <location>
        <begin position="7"/>
        <end position="34"/>
    </location>
</feature>
<evidence type="ECO:0000259" key="7">
    <source>
        <dbReference type="Pfam" id="PF06429"/>
    </source>
</evidence>
<gene>
    <name evidence="10" type="ORF">BTA35_0203690</name>
</gene>